<feature type="transmembrane region" description="Helical" evidence="7">
    <location>
        <begin position="125"/>
        <end position="145"/>
    </location>
</feature>
<keyword evidence="3" id="KW-0547">Nucleotide-binding</keyword>
<keyword evidence="2 7" id="KW-0812">Transmembrane</keyword>
<dbReference type="GO" id="GO:0005524">
    <property type="term" value="F:ATP binding"/>
    <property type="evidence" value="ECO:0007669"/>
    <property type="project" value="UniProtKB-KW"/>
</dbReference>
<dbReference type="GO" id="GO:0005886">
    <property type="term" value="C:plasma membrane"/>
    <property type="evidence" value="ECO:0007669"/>
    <property type="project" value="UniProtKB-SubCell"/>
</dbReference>
<dbReference type="Pfam" id="PF00664">
    <property type="entry name" value="ABC_membrane"/>
    <property type="match status" value="1"/>
</dbReference>
<gene>
    <name evidence="10" type="ORF">CLV40_12495</name>
</gene>
<feature type="domain" description="ABC transporter" evidence="8">
    <location>
        <begin position="307"/>
        <end position="536"/>
    </location>
</feature>
<dbReference type="PROSITE" id="PS50929">
    <property type="entry name" value="ABC_TM1F"/>
    <property type="match status" value="1"/>
</dbReference>
<evidence type="ECO:0000256" key="7">
    <source>
        <dbReference type="SAM" id="Phobius"/>
    </source>
</evidence>
<comment type="caution">
    <text evidence="10">The sequence shown here is derived from an EMBL/GenBank/DDBJ whole genome shotgun (WGS) entry which is preliminary data.</text>
</comment>
<dbReference type="GO" id="GO:0016887">
    <property type="term" value="F:ATP hydrolysis activity"/>
    <property type="evidence" value="ECO:0007669"/>
    <property type="project" value="InterPro"/>
</dbReference>
<dbReference type="GO" id="GO:0140359">
    <property type="term" value="F:ABC-type transporter activity"/>
    <property type="evidence" value="ECO:0007669"/>
    <property type="project" value="InterPro"/>
</dbReference>
<dbReference type="Gene3D" id="1.20.1560.10">
    <property type="entry name" value="ABC transporter type 1, transmembrane domain"/>
    <property type="match status" value="1"/>
</dbReference>
<keyword evidence="6 7" id="KW-0472">Membrane</keyword>
<reference evidence="10 11" key="1">
    <citation type="submission" date="2018-02" db="EMBL/GenBank/DDBJ databases">
        <title>Genomic Encyclopedia of Archaeal and Bacterial Type Strains, Phase II (KMG-II): from individual species to whole genera.</title>
        <authorList>
            <person name="Goeker M."/>
        </authorList>
    </citation>
    <scope>NUCLEOTIDE SEQUENCE [LARGE SCALE GENOMIC DNA]</scope>
    <source>
        <strain evidence="10 11">YU 961-1</strain>
    </source>
</reference>
<dbReference type="GO" id="GO:0042883">
    <property type="term" value="P:cysteine transport"/>
    <property type="evidence" value="ECO:0007669"/>
    <property type="project" value="InterPro"/>
</dbReference>
<dbReference type="InterPro" id="IPR017871">
    <property type="entry name" value="ABC_transporter-like_CS"/>
</dbReference>
<dbReference type="SUPFAM" id="SSF90123">
    <property type="entry name" value="ABC transporter transmembrane region"/>
    <property type="match status" value="1"/>
</dbReference>
<evidence type="ECO:0000313" key="10">
    <source>
        <dbReference type="EMBL" id="PPK63851.1"/>
    </source>
</evidence>
<dbReference type="Proteomes" id="UP000239203">
    <property type="component" value="Unassembled WGS sequence"/>
</dbReference>
<dbReference type="NCBIfam" id="TIGR02857">
    <property type="entry name" value="CydD"/>
    <property type="match status" value="1"/>
</dbReference>
<organism evidence="10 11">
    <name type="scientific">Actinokineospora auranticolor</name>
    <dbReference type="NCBI Taxonomy" id="155976"/>
    <lineage>
        <taxon>Bacteria</taxon>
        <taxon>Bacillati</taxon>
        <taxon>Actinomycetota</taxon>
        <taxon>Actinomycetes</taxon>
        <taxon>Pseudonocardiales</taxon>
        <taxon>Pseudonocardiaceae</taxon>
        <taxon>Actinokineospora</taxon>
    </lineage>
</organism>
<evidence type="ECO:0000256" key="5">
    <source>
        <dbReference type="ARBA" id="ARBA00022989"/>
    </source>
</evidence>
<name>A0A2S6GFA3_9PSEU</name>
<feature type="transmembrane region" description="Helical" evidence="7">
    <location>
        <begin position="20"/>
        <end position="44"/>
    </location>
</feature>
<evidence type="ECO:0000256" key="1">
    <source>
        <dbReference type="ARBA" id="ARBA00004651"/>
    </source>
</evidence>
<dbReference type="InterPro" id="IPR036640">
    <property type="entry name" value="ABC1_TM_sf"/>
</dbReference>
<dbReference type="InterPro" id="IPR003439">
    <property type="entry name" value="ABC_transporter-like_ATP-bd"/>
</dbReference>
<evidence type="ECO:0000313" key="11">
    <source>
        <dbReference type="Proteomes" id="UP000239203"/>
    </source>
</evidence>
<dbReference type="InterPro" id="IPR014216">
    <property type="entry name" value="ABC_transptr_CydD"/>
</dbReference>
<evidence type="ECO:0000259" key="8">
    <source>
        <dbReference type="PROSITE" id="PS50893"/>
    </source>
</evidence>
<feature type="transmembrane region" description="Helical" evidence="7">
    <location>
        <begin position="151"/>
        <end position="170"/>
    </location>
</feature>
<comment type="subcellular location">
    <subcellularLocation>
        <location evidence="1">Cell membrane</location>
        <topology evidence="1">Multi-pass membrane protein</topology>
    </subcellularLocation>
</comment>
<dbReference type="SUPFAM" id="SSF52540">
    <property type="entry name" value="P-loop containing nucleoside triphosphate hydrolases"/>
    <property type="match status" value="1"/>
</dbReference>
<feature type="domain" description="ABC transmembrane type-1" evidence="9">
    <location>
        <begin position="24"/>
        <end position="292"/>
    </location>
</feature>
<dbReference type="CDD" id="cd18584">
    <property type="entry name" value="ABC_6TM_AarD_CydD"/>
    <property type="match status" value="1"/>
</dbReference>
<dbReference type="InterPro" id="IPR027417">
    <property type="entry name" value="P-loop_NTPase"/>
</dbReference>
<dbReference type="RefSeq" id="WP_104482462.1">
    <property type="nucleotide sequence ID" value="NZ_CP154825.1"/>
</dbReference>
<dbReference type="InterPro" id="IPR003593">
    <property type="entry name" value="AAA+_ATPase"/>
</dbReference>
<evidence type="ECO:0000259" key="9">
    <source>
        <dbReference type="PROSITE" id="PS50929"/>
    </source>
</evidence>
<feature type="transmembrane region" description="Helical" evidence="7">
    <location>
        <begin position="229"/>
        <end position="250"/>
    </location>
</feature>
<dbReference type="EMBL" id="PTIX01000024">
    <property type="protein sequence ID" value="PPK63851.1"/>
    <property type="molecule type" value="Genomic_DNA"/>
</dbReference>
<dbReference type="PANTHER" id="PTHR24221">
    <property type="entry name" value="ATP-BINDING CASSETTE SUB-FAMILY B"/>
    <property type="match status" value="1"/>
</dbReference>
<proteinExistence type="predicted"/>
<dbReference type="InterPro" id="IPR039421">
    <property type="entry name" value="Type_1_exporter"/>
</dbReference>
<dbReference type="PROSITE" id="PS50893">
    <property type="entry name" value="ABC_TRANSPORTER_2"/>
    <property type="match status" value="1"/>
</dbReference>
<dbReference type="OrthoDB" id="9806127at2"/>
<evidence type="ECO:0000256" key="4">
    <source>
        <dbReference type="ARBA" id="ARBA00022840"/>
    </source>
</evidence>
<dbReference type="AlphaFoldDB" id="A0A2S6GFA3"/>
<sequence>MGGLDRDLLKRYPLLRRFLIARGLAASAGAAATITQAVGLAQVLTTPTNGTLVLLGAVAVARVALAWWDRWSAEAAAGEWKHILRVEAVAGLRARGLRGSAGAGSVGTLLTKGIDAAENYVTGPLAALPDAVVTPVAVLGALFALDWPSALVVVVTVPLVVLLLALVGTYTRDRSAHQLAELLRLGSQFLEAVSGLITLRVLGRENHTAQRVREVADAHRVATVRTLRWAFLSSLVLETITCLSVALIAVPVGFRLLEGSLTLAVGLAVLVLVPEAFRPLRALGAGFHAAEDIRAVLAALSSTGSAVRVQDRLPAPPLTPGPISVRDLAVGFDKPVVTGIRFELEPGGRYALVGPSGSGKTTLLRTIAGLLPPLAGEIRLGDTPLGAIDPRAWNRHLGVVPQRPHLFSGTVAENIYIGLPDAAPDRLWHALDQAGAADFVRALPAGPDTPLGDRALRLSAGERQRLALARALIRTPAVLLLDEPTARLDVTTETAILDAVDRLPATVLVVTHRPRVAARADTVITIADGQAAVSRWQPC</sequence>
<dbReference type="Gene3D" id="3.40.50.300">
    <property type="entry name" value="P-loop containing nucleotide triphosphate hydrolases"/>
    <property type="match status" value="1"/>
</dbReference>
<dbReference type="PROSITE" id="PS00211">
    <property type="entry name" value="ABC_TRANSPORTER_1"/>
    <property type="match status" value="1"/>
</dbReference>
<evidence type="ECO:0000256" key="6">
    <source>
        <dbReference type="ARBA" id="ARBA00023136"/>
    </source>
</evidence>
<dbReference type="CDD" id="cd03228">
    <property type="entry name" value="ABCC_MRP_Like"/>
    <property type="match status" value="1"/>
</dbReference>
<evidence type="ECO:0000256" key="3">
    <source>
        <dbReference type="ARBA" id="ARBA00022741"/>
    </source>
</evidence>
<dbReference type="SMART" id="SM00382">
    <property type="entry name" value="AAA"/>
    <property type="match status" value="1"/>
</dbReference>
<accession>A0A2S6GFA3</accession>
<keyword evidence="11" id="KW-1185">Reference proteome</keyword>
<evidence type="ECO:0000256" key="2">
    <source>
        <dbReference type="ARBA" id="ARBA00022692"/>
    </source>
</evidence>
<keyword evidence="5 7" id="KW-1133">Transmembrane helix</keyword>
<dbReference type="InterPro" id="IPR011527">
    <property type="entry name" value="ABC1_TM_dom"/>
</dbReference>
<dbReference type="Pfam" id="PF00005">
    <property type="entry name" value="ABC_tran"/>
    <property type="match status" value="1"/>
</dbReference>
<feature type="transmembrane region" description="Helical" evidence="7">
    <location>
        <begin position="50"/>
        <end position="68"/>
    </location>
</feature>
<protein>
    <submittedName>
        <fullName evidence="10">ATP-binding cassette subfamily C protein CydD</fullName>
    </submittedName>
</protein>
<dbReference type="PANTHER" id="PTHR24221:SF590">
    <property type="entry name" value="COMPONENT LINKED WITH THE ASSEMBLY OF CYTOCHROME' TRANSPORT TRANSMEMBRANE ATP-BINDING PROTEIN ABC TRANSPORTER CYDD-RELATED"/>
    <property type="match status" value="1"/>
</dbReference>
<keyword evidence="4 10" id="KW-0067">ATP-binding</keyword>